<dbReference type="PANTHER" id="PTHR43179:SF7">
    <property type="entry name" value="RHAMNOSYLTRANSFERASE WBBL"/>
    <property type="match status" value="1"/>
</dbReference>
<dbReference type="Pfam" id="PF13641">
    <property type="entry name" value="Glyco_tranf_2_3"/>
    <property type="match status" value="1"/>
</dbReference>
<dbReference type="Proteomes" id="UP000234878">
    <property type="component" value="Unassembled WGS sequence"/>
</dbReference>
<comment type="caution">
    <text evidence="1">The sequence shown here is derived from an EMBL/GenBank/DDBJ whole genome shotgun (WGS) entry which is preliminary data.</text>
</comment>
<reference evidence="3 4" key="1">
    <citation type="submission" date="2017-12" db="EMBL/GenBank/DDBJ databases">
        <title>Detection of the carbapenemase gene blaVIM-5 in members of the Pseudomonas putida group isolated from polluted Nigerian wetlands.</title>
        <authorList>
            <person name="Adelowo O."/>
            <person name="Vollmers J."/>
            <person name="Maeusezahl I."/>
            <person name="Kaster A.-K."/>
            <person name="Mueller J.A."/>
        </authorList>
    </citation>
    <scope>NUCLEOTIDE SEQUENCE [LARGE SCALE GENOMIC DNA]</scope>
    <source>
        <strain evidence="2 3">MR119</strain>
        <strain evidence="1 4">MR144</strain>
    </source>
</reference>
<dbReference type="PANTHER" id="PTHR43179">
    <property type="entry name" value="RHAMNOSYLTRANSFERASE WBBL"/>
    <property type="match status" value="1"/>
</dbReference>
<dbReference type="GO" id="GO:0016740">
    <property type="term" value="F:transferase activity"/>
    <property type="evidence" value="ECO:0007669"/>
    <property type="project" value="UniProtKB-KW"/>
</dbReference>
<dbReference type="InterPro" id="IPR029044">
    <property type="entry name" value="Nucleotide-diphossugar_trans"/>
</dbReference>
<keyword evidence="1" id="KW-0808">Transferase</keyword>
<dbReference type="EMBL" id="PJCQ01000004">
    <property type="protein sequence ID" value="PLV20092.1"/>
    <property type="molecule type" value="Genomic_DNA"/>
</dbReference>
<keyword evidence="3" id="KW-1185">Reference proteome</keyword>
<name>A0AAX0W023_9PSED</name>
<dbReference type="Proteomes" id="UP000234839">
    <property type="component" value="Unassembled WGS sequence"/>
</dbReference>
<proteinExistence type="predicted"/>
<gene>
    <name evidence="1" type="ORF">CXG49_05740</name>
    <name evidence="2" type="ORF">CXG53_04100</name>
</gene>
<dbReference type="EMBL" id="PJCP01000002">
    <property type="protein sequence ID" value="PLV25671.1"/>
    <property type="molecule type" value="Genomic_DNA"/>
</dbReference>
<sequence>MAETAIATRNEVTVVLLGQGESDYRARAQHYYHQAAVPCLALDLSSVEQSSQAFGAHLERALQSVTTAFVVLTLDADFVLPSALHSAAASLEQQPRAMAAQGYALGFVVGNAKVMYHKLGDALPALGEGGVLARLRQYGQAGRQAWRAVIRLADLKAALAGSMPPGSDFAAFRLGLSYAILAQGEILPIEQTDVLCAYEPGALNLHRRGEQLSQVLRSLRQWDGEHLRLAVDDGGYGVLNRFVRGTYDHGEAPLLFTSTWSSVIDDPERLFEPRQYVEMPYYSNLLFAQLSALEFLCHALPAGNAQHRALEGGWVRQRHLAQVHPNDTAESLQLRYWQALALGLFDPQVCRQLVTMLTGPADGDRVRELTDWLNRLDQIPGVDRQPRLQATASGRLLAALEAVAPDASARKRVQAHLAGRAANQVAFVVLDLANDDAGLQATFDSLLASGLGDFKLVVLKGGKPPLITTARDTLHFVQVNESNWVAHLNQLVRQLPSEWLLLLQAGDELLPAGLLHLMVELSESPACQAVCANEVQRDDQGRLHAVVRPGADVNLLRSLPDLMSRHWMVRRQAVLELGGYSESYRHALEFDLLLRMVEASGLGSLAHLDDYLVIGEQASQAASEEALKVLNRHLTQLGYRAQVREQQGAGFSIDFRHDATPLVSILVASEGDQAQLEACLTSVLQRTRYPRYEVLVACADHEQAALQRLGGRVRVLVGKSVASRSDGLNQAARQAKGEYLVLLSERCQVISPAWIEALLNEAQRPEVGVVGALLQTTDGALAHAGYALVQGPEVSAPWLGLSAEARVQVRWPLAVRTCAAVSGDCLMVSASVFEHCGGLHDQKGGDIELCLAAAKAGQLVVWTPQAQLQVGEAVVPDVGVALSLAACWPSAFVGRADSAPTLAWLDQLA</sequence>
<dbReference type="AlphaFoldDB" id="A0AAX0W023"/>
<protein>
    <submittedName>
        <fullName evidence="1">Glycosyl transferase</fullName>
    </submittedName>
</protein>
<evidence type="ECO:0000313" key="1">
    <source>
        <dbReference type="EMBL" id="PLV20092.1"/>
    </source>
</evidence>
<accession>A0AAX0W023</accession>
<dbReference type="RefSeq" id="WP_102081336.1">
    <property type="nucleotide sequence ID" value="NZ_PJCP01000002.1"/>
</dbReference>
<dbReference type="Gene3D" id="3.90.550.10">
    <property type="entry name" value="Spore Coat Polysaccharide Biosynthesis Protein SpsA, Chain A"/>
    <property type="match status" value="2"/>
</dbReference>
<evidence type="ECO:0000313" key="4">
    <source>
        <dbReference type="Proteomes" id="UP000234878"/>
    </source>
</evidence>
<dbReference type="SUPFAM" id="SSF53448">
    <property type="entry name" value="Nucleotide-diphospho-sugar transferases"/>
    <property type="match status" value="2"/>
</dbReference>
<evidence type="ECO:0000313" key="2">
    <source>
        <dbReference type="EMBL" id="PLV25671.1"/>
    </source>
</evidence>
<evidence type="ECO:0000313" key="3">
    <source>
        <dbReference type="Proteomes" id="UP000234839"/>
    </source>
</evidence>
<organism evidence="1 4">
    <name type="scientific">Pseudomonas guariconensis</name>
    <dbReference type="NCBI Taxonomy" id="1288410"/>
    <lineage>
        <taxon>Bacteria</taxon>
        <taxon>Pseudomonadati</taxon>
        <taxon>Pseudomonadota</taxon>
        <taxon>Gammaproteobacteria</taxon>
        <taxon>Pseudomonadales</taxon>
        <taxon>Pseudomonadaceae</taxon>
        <taxon>Pseudomonas</taxon>
    </lineage>
</organism>